<accession>A0AAT9FS06</accession>
<dbReference type="Gene3D" id="3.60.21.70">
    <property type="entry name" value="PhoD-like phosphatase"/>
    <property type="match status" value="1"/>
</dbReference>
<gene>
    <name evidence="2" type="ORF">NT6N_38450</name>
</gene>
<dbReference type="InterPro" id="IPR018946">
    <property type="entry name" value="PhoD-like_MPP"/>
</dbReference>
<organism evidence="2">
    <name type="scientific">Oceaniferula spumae</name>
    <dbReference type="NCBI Taxonomy" id="2979115"/>
    <lineage>
        <taxon>Bacteria</taxon>
        <taxon>Pseudomonadati</taxon>
        <taxon>Verrucomicrobiota</taxon>
        <taxon>Verrucomicrobiia</taxon>
        <taxon>Verrucomicrobiales</taxon>
        <taxon>Verrucomicrobiaceae</taxon>
        <taxon>Oceaniferula</taxon>
    </lineage>
</organism>
<dbReference type="InterPro" id="IPR029052">
    <property type="entry name" value="Metallo-depent_PP-like"/>
</dbReference>
<dbReference type="AlphaFoldDB" id="A0AAT9FS06"/>
<name>A0AAT9FS06_9BACT</name>
<evidence type="ECO:0000259" key="1">
    <source>
        <dbReference type="Pfam" id="PF09423"/>
    </source>
</evidence>
<dbReference type="InterPro" id="IPR052900">
    <property type="entry name" value="Phospholipid_Metab_Enz"/>
</dbReference>
<sequence>MNKFGSDTRDLFSQKTNYHMKRRHFLTLLSGLFGSRYLQAAESLSKTTRIDVWNLSHDRIFLGGGFWSNPMEDWRVENGWAACQTDAANRSIHSLLYQLTDGSKPFTISAEIQRPANLAKAGSAGFRIGITSDIGDHRANCFSNNGFRAGIEGDKLILGNAEQKLTKAAPAHAELTLIGKPSGQKVELTLTATDPKSGEKLGSVTTSLPADKIAGNIALASQFPVKGNKKFNRPGNHKNPGYKFRNWQISGDAFSHKPDQQFGPLLWSMYTLSDNRSKEGHVMKLSALTGPLGEKDNQYVELEIQKDGKWQPLGKAKLDTDAWLATFRIPNWDEKTATPYRLVYREKHSNGSETPCTWSGIIRANPVDRPLRIGGLTCQNDVGFPYKPVADNLVNLDLDLLFFSGDQLYEQHGGFGIIRNPAVPAIHNYLRKFYQFGWSFRDSMRNAPTVCLPDDHDVFHGNVWGEGGAPYNKAASGPCAGGYHQPARMINVVHKTNCSHHPDYYDTTPCKQDISVYYGDMVYGGVNFAILADRQWKSGPEKSGSPGPRLDHVKDAKFDTSKLDKPGLQMLGDRQEKFLEKWASDWRGHTMKVVLSQTVFSGLGTHHGSRNGYLKGDLDSGGWPQTARNRAIELMRPSMALHICGDQHLTTLSQYGVDKQRDSNWCFCTPAITVGYQRWWLPDEVDMPHKNRPSHNLPQTGEYLDGFGNKTYVYTAANPEGNFRAGGGNRYDFSHRKASGFGVVTVDTKAKTYTMDCFRFLCDATDGKASNQFPGYPVTIQQKENRGENVLEV</sequence>
<dbReference type="InterPro" id="IPR038607">
    <property type="entry name" value="PhoD-like_sf"/>
</dbReference>
<dbReference type="SUPFAM" id="SSF56300">
    <property type="entry name" value="Metallo-dependent phosphatases"/>
    <property type="match status" value="1"/>
</dbReference>
<evidence type="ECO:0000313" key="2">
    <source>
        <dbReference type="EMBL" id="BDS08805.1"/>
    </source>
</evidence>
<dbReference type="PANTHER" id="PTHR43606">
    <property type="entry name" value="PHOSPHATASE, PUTATIVE (AFU_ORTHOLOGUE AFUA_6G08710)-RELATED"/>
    <property type="match status" value="1"/>
</dbReference>
<dbReference type="PANTHER" id="PTHR43606:SF2">
    <property type="entry name" value="ALKALINE PHOSPHATASE FAMILY PROTEIN (AFU_ORTHOLOGUE AFUA_5G03860)"/>
    <property type="match status" value="1"/>
</dbReference>
<dbReference type="KEGG" id="osu:NT6N_38450"/>
<protein>
    <recommendedName>
        <fullName evidence="1">PhoD-like phosphatase metallophosphatase domain-containing protein</fullName>
    </recommendedName>
</protein>
<proteinExistence type="predicted"/>
<reference evidence="2" key="1">
    <citation type="submission" date="2024-07" db="EMBL/GenBank/DDBJ databases">
        <title>Complete genome sequence of Verrucomicrobiaceae bacterium NT6N.</title>
        <authorList>
            <person name="Huang C."/>
            <person name="Takami H."/>
            <person name="Hamasaki K."/>
        </authorList>
    </citation>
    <scope>NUCLEOTIDE SEQUENCE</scope>
    <source>
        <strain evidence="2">NT6N</strain>
    </source>
</reference>
<feature type="domain" description="PhoD-like phosphatase metallophosphatase" evidence="1">
    <location>
        <begin position="378"/>
        <end position="676"/>
    </location>
</feature>
<dbReference type="EMBL" id="AP026866">
    <property type="protein sequence ID" value="BDS08805.1"/>
    <property type="molecule type" value="Genomic_DNA"/>
</dbReference>
<dbReference type="Pfam" id="PF09423">
    <property type="entry name" value="PhoD"/>
    <property type="match status" value="1"/>
</dbReference>